<protein>
    <submittedName>
        <fullName evidence="1">Jg24258 protein</fullName>
    </submittedName>
</protein>
<accession>A0A8S4QDT5</accession>
<gene>
    <name evidence="1" type="primary">jg24258</name>
    <name evidence="1" type="ORF">PAEG_LOCUS436</name>
</gene>
<evidence type="ECO:0000313" key="2">
    <source>
        <dbReference type="Proteomes" id="UP000838756"/>
    </source>
</evidence>
<dbReference type="Proteomes" id="UP000838756">
    <property type="component" value="Unassembled WGS sequence"/>
</dbReference>
<name>A0A8S4QDT5_9NEOP</name>
<dbReference type="OrthoDB" id="410104at2759"/>
<comment type="caution">
    <text evidence="1">The sequence shown here is derived from an EMBL/GenBank/DDBJ whole genome shotgun (WGS) entry which is preliminary data.</text>
</comment>
<dbReference type="EMBL" id="CAKXAJ010001398">
    <property type="protein sequence ID" value="CAH2207816.1"/>
    <property type="molecule type" value="Genomic_DNA"/>
</dbReference>
<organism evidence="1 2">
    <name type="scientific">Pararge aegeria aegeria</name>
    <dbReference type="NCBI Taxonomy" id="348720"/>
    <lineage>
        <taxon>Eukaryota</taxon>
        <taxon>Metazoa</taxon>
        <taxon>Ecdysozoa</taxon>
        <taxon>Arthropoda</taxon>
        <taxon>Hexapoda</taxon>
        <taxon>Insecta</taxon>
        <taxon>Pterygota</taxon>
        <taxon>Neoptera</taxon>
        <taxon>Endopterygota</taxon>
        <taxon>Lepidoptera</taxon>
        <taxon>Glossata</taxon>
        <taxon>Ditrysia</taxon>
        <taxon>Papilionoidea</taxon>
        <taxon>Nymphalidae</taxon>
        <taxon>Satyrinae</taxon>
        <taxon>Satyrini</taxon>
        <taxon>Parargina</taxon>
        <taxon>Pararge</taxon>
    </lineage>
</organism>
<keyword evidence="2" id="KW-1185">Reference proteome</keyword>
<proteinExistence type="predicted"/>
<dbReference type="PANTHER" id="PTHR47027:SF20">
    <property type="entry name" value="REVERSE TRANSCRIPTASE-LIKE PROTEIN WITH RNA-DIRECTED DNA POLYMERASE DOMAIN"/>
    <property type="match status" value="1"/>
</dbReference>
<dbReference type="AlphaFoldDB" id="A0A8S4QDT5"/>
<sequence>MINDLYQESRKVGLEINLTKTNVMTNHTERPIYLEKSPLTYVKAYIYLGKQISFSQENNEQEVERRVNITWKKFWSFKEILKSKMSIRMKTRVMNTCLLPSLTYACQTWKFTRKVKNKIISSQRSMERSIMKIRKIQKIRHTHIRQKTQAIDALNYSQKLKWRWAGHVARLSDDRWTRKTTQWTGPLGQRKRGRPNARWVDDIIKVAGPHWLRAAENREYWSSLEEAFTFHGEGSCLKKH</sequence>
<reference evidence="1" key="1">
    <citation type="submission" date="2022-03" db="EMBL/GenBank/DDBJ databases">
        <authorList>
            <person name="Lindestad O."/>
        </authorList>
    </citation>
    <scope>NUCLEOTIDE SEQUENCE</scope>
</reference>
<dbReference type="PANTHER" id="PTHR47027">
    <property type="entry name" value="REVERSE TRANSCRIPTASE DOMAIN-CONTAINING PROTEIN"/>
    <property type="match status" value="1"/>
</dbReference>
<evidence type="ECO:0000313" key="1">
    <source>
        <dbReference type="EMBL" id="CAH2207816.1"/>
    </source>
</evidence>